<reference evidence="5" key="1">
    <citation type="submission" date="2020-09" db="EMBL/GenBank/DDBJ databases">
        <title>Whole genome shotgun sequence of Streptomyces xanthophaeus NBRC 12829.</title>
        <authorList>
            <person name="Komaki H."/>
            <person name="Tamura T."/>
        </authorList>
    </citation>
    <scope>NUCLEOTIDE SEQUENCE</scope>
    <source>
        <strain evidence="5">NBRC 12829</strain>
    </source>
</reference>
<dbReference type="PANTHER" id="PTHR43103:SF5">
    <property type="entry name" value="4-EPIMERASE, PUTATIVE (AFU_ORTHOLOGUE AFUA_7G00360)-RELATED"/>
    <property type="match status" value="1"/>
</dbReference>
<keyword evidence="6" id="KW-1185">Reference proteome</keyword>
<evidence type="ECO:0000256" key="1">
    <source>
        <dbReference type="ARBA" id="ARBA00007637"/>
    </source>
</evidence>
<dbReference type="EMBL" id="BNEE01000004">
    <property type="protein sequence ID" value="GHI83449.1"/>
    <property type="molecule type" value="Genomic_DNA"/>
</dbReference>
<dbReference type="PANTHER" id="PTHR43103">
    <property type="entry name" value="NUCLEOSIDE-DIPHOSPHATE-SUGAR EPIMERASE"/>
    <property type="match status" value="1"/>
</dbReference>
<evidence type="ECO:0000313" key="6">
    <source>
        <dbReference type="Proteomes" id="UP000600026"/>
    </source>
</evidence>
<dbReference type="GO" id="GO:0016491">
    <property type="term" value="F:oxidoreductase activity"/>
    <property type="evidence" value="ECO:0007669"/>
    <property type="project" value="UniProtKB-KW"/>
</dbReference>
<proteinExistence type="inferred from homology"/>
<dbReference type="PROSITE" id="PS00061">
    <property type="entry name" value="ADH_SHORT"/>
    <property type="match status" value="1"/>
</dbReference>
<dbReference type="SUPFAM" id="SSF51735">
    <property type="entry name" value="NAD(P)-binding Rossmann-fold domains"/>
    <property type="match status" value="1"/>
</dbReference>
<organism evidence="5 6">
    <name type="scientific">Streptomyces xanthophaeus</name>
    <dbReference type="NCBI Taxonomy" id="67385"/>
    <lineage>
        <taxon>Bacteria</taxon>
        <taxon>Bacillati</taxon>
        <taxon>Actinomycetota</taxon>
        <taxon>Actinomycetes</taxon>
        <taxon>Kitasatosporales</taxon>
        <taxon>Streptomycetaceae</taxon>
        <taxon>Streptomyces</taxon>
    </lineage>
</organism>
<accession>A0A919LGJ3</accession>
<dbReference type="Gene3D" id="3.40.50.720">
    <property type="entry name" value="NAD(P)-binding Rossmann-like Domain"/>
    <property type="match status" value="1"/>
</dbReference>
<dbReference type="InterPro" id="IPR020904">
    <property type="entry name" value="Sc_DH/Rdtase_CS"/>
</dbReference>
<dbReference type="Pfam" id="PF01370">
    <property type="entry name" value="Epimerase"/>
    <property type="match status" value="1"/>
</dbReference>
<comment type="similarity">
    <text evidence="1">Belongs to the NAD(P)-dependent epimerase/dehydratase family.</text>
</comment>
<dbReference type="InterPro" id="IPR001509">
    <property type="entry name" value="Epimerase_deHydtase"/>
</dbReference>
<gene>
    <name evidence="5" type="ORF">Sxan_08130</name>
</gene>
<evidence type="ECO:0000256" key="3">
    <source>
        <dbReference type="ARBA" id="ARBA00023027"/>
    </source>
</evidence>
<sequence length="271" mass="28882">MATKVLLTGASGRIGRMLAPRLSALGWSVRPYDLEPPPGAGADWVRGDITDSGTLAGAMAGVGAVVHLAGLSGEAAFADLLHHNIDGTYQVFEAARRTGVPRVLFASSSHAVGFHARTELPGEGLATTDLRPRPDTFYGASKVFGEALGSLYADRHGMRVASVRIGSCFPEPTNVLSLATWLSPGDAARLFDALLRTPDLRYEVLYGISANTRAWWDLSPARRLGYAPRDDAEAYADAVLARHGALDPADADARYLGGRFTEWTGTEWTGT</sequence>
<evidence type="ECO:0000313" key="5">
    <source>
        <dbReference type="EMBL" id="GHI83449.1"/>
    </source>
</evidence>
<evidence type="ECO:0000259" key="4">
    <source>
        <dbReference type="Pfam" id="PF01370"/>
    </source>
</evidence>
<evidence type="ECO:0000256" key="2">
    <source>
        <dbReference type="ARBA" id="ARBA00023002"/>
    </source>
</evidence>
<keyword evidence="3" id="KW-0520">NAD</keyword>
<name>A0A919LGJ3_9ACTN</name>
<keyword evidence="2" id="KW-0560">Oxidoreductase</keyword>
<dbReference type="AlphaFoldDB" id="A0A919LGJ3"/>
<protein>
    <submittedName>
        <fullName evidence="5">NAD-dependent dehydratase</fullName>
    </submittedName>
</protein>
<dbReference type="Proteomes" id="UP000600026">
    <property type="component" value="Unassembled WGS sequence"/>
</dbReference>
<comment type="caution">
    <text evidence="5">The sequence shown here is derived from an EMBL/GenBank/DDBJ whole genome shotgun (WGS) entry which is preliminary data.</text>
</comment>
<feature type="domain" description="NAD-dependent epimerase/dehydratase" evidence="4">
    <location>
        <begin position="5"/>
        <end position="167"/>
    </location>
</feature>
<dbReference type="InterPro" id="IPR036291">
    <property type="entry name" value="NAD(P)-bd_dom_sf"/>
</dbReference>